<evidence type="ECO:0000313" key="3">
    <source>
        <dbReference type="EMBL" id="CUP69828.1"/>
    </source>
</evidence>
<evidence type="ECO:0000259" key="2">
    <source>
        <dbReference type="PROSITE" id="PS51898"/>
    </source>
</evidence>
<accession>A0A174QFU1</accession>
<proteinExistence type="predicted"/>
<dbReference type="Gene3D" id="1.10.443.10">
    <property type="entry name" value="Intergrase catalytic core"/>
    <property type="match status" value="1"/>
</dbReference>
<dbReference type="GO" id="GO:0003677">
    <property type="term" value="F:DNA binding"/>
    <property type="evidence" value="ECO:0007669"/>
    <property type="project" value="InterPro"/>
</dbReference>
<evidence type="ECO:0000313" key="4">
    <source>
        <dbReference type="Proteomes" id="UP000095512"/>
    </source>
</evidence>
<dbReference type="InterPro" id="IPR002104">
    <property type="entry name" value="Integrase_catalytic"/>
</dbReference>
<dbReference type="EMBL" id="CZAB01000045">
    <property type="protein sequence ID" value="CUP69828.1"/>
    <property type="molecule type" value="Genomic_DNA"/>
</dbReference>
<dbReference type="AlphaFoldDB" id="A0A174QFU1"/>
<dbReference type="GO" id="GO:0006310">
    <property type="term" value="P:DNA recombination"/>
    <property type="evidence" value="ECO:0007669"/>
    <property type="project" value="UniProtKB-KW"/>
</dbReference>
<name>A0A174QFU1_9FIRM</name>
<feature type="domain" description="Tyr recombinase" evidence="2">
    <location>
        <begin position="1"/>
        <end position="134"/>
    </location>
</feature>
<dbReference type="InterPro" id="IPR011010">
    <property type="entry name" value="DNA_brk_join_enz"/>
</dbReference>
<keyword evidence="1" id="KW-0233">DNA recombination</keyword>
<dbReference type="Pfam" id="PF00589">
    <property type="entry name" value="Phage_integrase"/>
    <property type="match status" value="1"/>
</dbReference>
<dbReference type="SUPFAM" id="SSF56349">
    <property type="entry name" value="DNA breaking-rejoining enzymes"/>
    <property type="match status" value="1"/>
</dbReference>
<protein>
    <submittedName>
        <fullName evidence="3">Integrase</fullName>
    </submittedName>
</protein>
<dbReference type="Proteomes" id="UP000095512">
    <property type="component" value="Unassembled WGS sequence"/>
</dbReference>
<dbReference type="PROSITE" id="PS51898">
    <property type="entry name" value="TYR_RECOMBINASE"/>
    <property type="match status" value="1"/>
</dbReference>
<evidence type="ECO:0000256" key="1">
    <source>
        <dbReference type="ARBA" id="ARBA00023172"/>
    </source>
</evidence>
<reference evidence="3 4" key="1">
    <citation type="submission" date="2015-09" db="EMBL/GenBank/DDBJ databases">
        <authorList>
            <consortium name="Pathogen Informatics"/>
        </authorList>
    </citation>
    <scope>NUCLEOTIDE SEQUENCE [LARGE SCALE GENOMIC DNA]</scope>
    <source>
        <strain evidence="3 4">2789STDY5834865</strain>
    </source>
</reference>
<dbReference type="InterPro" id="IPR013762">
    <property type="entry name" value="Integrase-like_cat_sf"/>
</dbReference>
<sequence length="147" mass="17274">MGQVKEMFLQQKEQVDFLKRELKDRYRGKGEFEDLVFVTTMGSPLIRHNAEKTINKVVDSINTKEAYEAKREQREPVLFERVYPHALRHTFASICYAAKMDVKTTQKLMGHAKISTTMDIYTHLDETFLEDDITKFNQKEGLIKKRV</sequence>
<organism evidence="3 4">
    <name type="scientific">Enterocloster clostridioformis</name>
    <dbReference type="NCBI Taxonomy" id="1531"/>
    <lineage>
        <taxon>Bacteria</taxon>
        <taxon>Bacillati</taxon>
        <taxon>Bacillota</taxon>
        <taxon>Clostridia</taxon>
        <taxon>Lachnospirales</taxon>
        <taxon>Lachnospiraceae</taxon>
        <taxon>Enterocloster</taxon>
    </lineage>
</organism>
<dbReference type="GO" id="GO:0015074">
    <property type="term" value="P:DNA integration"/>
    <property type="evidence" value="ECO:0007669"/>
    <property type="project" value="InterPro"/>
</dbReference>
<gene>
    <name evidence="3" type="primary">XerC_2</name>
    <name evidence="3" type="ORF">ERS852480_03883</name>
</gene>